<proteinExistence type="predicted"/>
<evidence type="ECO:0000313" key="3">
    <source>
        <dbReference type="Proteomes" id="UP000467841"/>
    </source>
</evidence>
<feature type="compositionally biased region" description="Basic and acidic residues" evidence="1">
    <location>
        <begin position="116"/>
        <end position="132"/>
    </location>
</feature>
<gene>
    <name evidence="2" type="ORF">MERR_LOCUS5316</name>
</gene>
<accession>A0A6D2HRF7</accession>
<feature type="region of interest" description="Disordered" evidence="1">
    <location>
        <begin position="273"/>
        <end position="294"/>
    </location>
</feature>
<evidence type="ECO:0000256" key="1">
    <source>
        <dbReference type="SAM" id="MobiDB-lite"/>
    </source>
</evidence>
<evidence type="ECO:0000313" key="2">
    <source>
        <dbReference type="EMBL" id="CAA7018081.1"/>
    </source>
</evidence>
<keyword evidence="3" id="KW-1185">Reference proteome</keyword>
<dbReference type="Proteomes" id="UP000467841">
    <property type="component" value="Unassembled WGS sequence"/>
</dbReference>
<feature type="compositionally biased region" description="Low complexity" evidence="1">
    <location>
        <begin position="63"/>
        <end position="75"/>
    </location>
</feature>
<comment type="caution">
    <text evidence="2">The sequence shown here is derived from an EMBL/GenBank/DDBJ whole genome shotgun (WGS) entry which is preliminary data.</text>
</comment>
<sequence>MNPSVVAAHKRIGLLQKFNKWQGKAIEKMQKSMDKMVSKIKSLEKKVSGSSSKKKKSKAPTFPRSRSLLTTPRRLPAQEPHRASSFEPREGEDNTQRRRKTSKARRSSSTTGLDRVQTEETQLDRADGRADQEEPQFEDPGFEYDPMPYQEPPRSRWNPYGQYELAMLIYPYLSCFYQGQNSKEESKWSKKSQITKFPSLEHQNLHFSLKTKPEHPKYDRIFMPSRRPKVMFLIWKDRYLSHDPRRSGKRSFGSLVGPELIFYQDMSDERLSRAHGDFDGSRGPRYRAQGLGSS</sequence>
<feature type="compositionally biased region" description="Acidic residues" evidence="1">
    <location>
        <begin position="133"/>
        <end position="142"/>
    </location>
</feature>
<feature type="compositionally biased region" description="Basic and acidic residues" evidence="1">
    <location>
        <begin position="273"/>
        <end position="282"/>
    </location>
</feature>
<dbReference type="AlphaFoldDB" id="A0A6D2HRF7"/>
<feature type="region of interest" description="Disordered" evidence="1">
    <location>
        <begin position="30"/>
        <end position="155"/>
    </location>
</feature>
<feature type="compositionally biased region" description="Basic and acidic residues" evidence="1">
    <location>
        <begin position="79"/>
        <end position="96"/>
    </location>
</feature>
<organism evidence="2 3">
    <name type="scientific">Microthlaspi erraticum</name>
    <dbReference type="NCBI Taxonomy" id="1685480"/>
    <lineage>
        <taxon>Eukaryota</taxon>
        <taxon>Viridiplantae</taxon>
        <taxon>Streptophyta</taxon>
        <taxon>Embryophyta</taxon>
        <taxon>Tracheophyta</taxon>
        <taxon>Spermatophyta</taxon>
        <taxon>Magnoliopsida</taxon>
        <taxon>eudicotyledons</taxon>
        <taxon>Gunneridae</taxon>
        <taxon>Pentapetalae</taxon>
        <taxon>rosids</taxon>
        <taxon>malvids</taxon>
        <taxon>Brassicales</taxon>
        <taxon>Brassicaceae</taxon>
        <taxon>Coluteocarpeae</taxon>
        <taxon>Microthlaspi</taxon>
    </lineage>
</organism>
<reference evidence="2" key="1">
    <citation type="submission" date="2020-01" db="EMBL/GenBank/DDBJ databases">
        <authorList>
            <person name="Mishra B."/>
        </authorList>
    </citation>
    <scope>NUCLEOTIDE SEQUENCE [LARGE SCALE GENOMIC DNA]</scope>
</reference>
<protein>
    <submittedName>
        <fullName evidence="2">Uncharacterized protein</fullName>
    </submittedName>
</protein>
<feature type="compositionally biased region" description="Basic and acidic residues" evidence="1">
    <location>
        <begin position="30"/>
        <end position="47"/>
    </location>
</feature>
<dbReference type="EMBL" id="CACVBM020000344">
    <property type="protein sequence ID" value="CAA7018081.1"/>
    <property type="molecule type" value="Genomic_DNA"/>
</dbReference>
<name>A0A6D2HRF7_9BRAS</name>
<feature type="compositionally biased region" description="Basic residues" evidence="1">
    <location>
        <begin position="97"/>
        <end position="106"/>
    </location>
</feature>